<comment type="caution">
    <text evidence="2">The sequence shown here is derived from an EMBL/GenBank/DDBJ whole genome shotgun (WGS) entry which is preliminary data.</text>
</comment>
<gene>
    <name evidence="2" type="ORF">HPT30_25395</name>
</gene>
<proteinExistence type="predicted"/>
<feature type="transmembrane region" description="Helical" evidence="1">
    <location>
        <begin position="44"/>
        <end position="64"/>
    </location>
</feature>
<feature type="transmembrane region" description="Helical" evidence="1">
    <location>
        <begin position="270"/>
        <end position="290"/>
    </location>
</feature>
<evidence type="ECO:0000313" key="3">
    <source>
        <dbReference type="Proteomes" id="UP000564806"/>
    </source>
</evidence>
<dbReference type="Proteomes" id="UP000564806">
    <property type="component" value="Unassembled WGS sequence"/>
</dbReference>
<feature type="transmembrane region" description="Helical" evidence="1">
    <location>
        <begin position="296"/>
        <end position="314"/>
    </location>
</feature>
<evidence type="ECO:0000256" key="1">
    <source>
        <dbReference type="SAM" id="Phobius"/>
    </source>
</evidence>
<feature type="transmembrane region" description="Helical" evidence="1">
    <location>
        <begin position="196"/>
        <end position="219"/>
    </location>
</feature>
<dbReference type="PANTHER" id="PTHR37312:SF1">
    <property type="entry name" value="MEMBRANE-BOUND ACYLTRANSFERASE YKRP-RELATED"/>
    <property type="match status" value="1"/>
</dbReference>
<feature type="transmembrane region" description="Helical" evidence="1">
    <location>
        <begin position="136"/>
        <end position="155"/>
    </location>
</feature>
<feature type="transmembrane region" description="Helical" evidence="1">
    <location>
        <begin position="106"/>
        <end position="124"/>
    </location>
</feature>
<dbReference type="EMBL" id="JABWCS010000220">
    <property type="protein sequence ID" value="NUU63691.1"/>
    <property type="molecule type" value="Genomic_DNA"/>
</dbReference>
<reference evidence="2" key="1">
    <citation type="submission" date="2020-06" db="EMBL/GenBank/DDBJ databases">
        <title>Paenibacillus sp. nov., isolated from soil.</title>
        <authorList>
            <person name="Seo Y.L."/>
        </authorList>
    </citation>
    <scope>NUCLEOTIDE SEQUENCE [LARGE SCALE GENOMIC DNA]</scope>
    <source>
        <strain evidence="2">JW14</strain>
    </source>
</reference>
<feature type="transmembrane region" description="Helical" evidence="1">
    <location>
        <begin position="12"/>
        <end position="32"/>
    </location>
</feature>
<dbReference type="AlphaFoldDB" id="A0A850F0T6"/>
<organism evidence="2 3">
    <name type="scientific">Paenibacillus agri</name>
    <dbReference type="NCBI Taxonomy" id="2744309"/>
    <lineage>
        <taxon>Bacteria</taxon>
        <taxon>Bacillati</taxon>
        <taxon>Bacillota</taxon>
        <taxon>Bacilli</taxon>
        <taxon>Bacillales</taxon>
        <taxon>Paenibacillaceae</taxon>
        <taxon>Paenibacillus</taxon>
    </lineage>
</organism>
<name>A0A850F0T6_9BACL</name>
<keyword evidence="1" id="KW-1133">Transmembrane helix</keyword>
<protein>
    <submittedName>
        <fullName evidence="2">Fucose 4-O-acetylase</fullName>
    </submittedName>
</protein>
<dbReference type="PANTHER" id="PTHR37312">
    <property type="entry name" value="MEMBRANE-BOUND ACYLTRANSFERASE YKRP-RELATED"/>
    <property type="match status" value="1"/>
</dbReference>
<feature type="transmembrane region" description="Helical" evidence="1">
    <location>
        <begin position="76"/>
        <end position="94"/>
    </location>
</feature>
<accession>A0A850F0T6</accession>
<sequence>MGDDALEERGETFFLNLRFMLIVTVFIGNAIEPLVGGVSAMHQLYLWIFSFHMPLFVLVTGYFARKNLYGTAGRRLLLQIGLQYIIFQSLYSLLDTTYFHVNGIQHSFFAPYLLLWFLASHAFWRLLLIGMRGWKLGAQFTFAIIAGVLVGYLQLDGVWFSISRTFVYLPFFVIGYHFSFPAFLRLYHKWAKTSACVCSILLLILLGLWGNILPHGWLYGSMTYMQLGHHEWYAGLYRLGLYGWQFAASLAFLGWVPYRMSRMTDWGRRTLYVFLLHGLIIRLATTSGIYNVISGATGITVLIGTAILLTILLAQPAVKRLLHPLVEPSTAWMVDLQRAALRRSL</sequence>
<keyword evidence="1" id="KW-0812">Transmembrane</keyword>
<feature type="transmembrane region" description="Helical" evidence="1">
    <location>
        <begin position="239"/>
        <end position="258"/>
    </location>
</feature>
<feature type="transmembrane region" description="Helical" evidence="1">
    <location>
        <begin position="167"/>
        <end position="184"/>
    </location>
</feature>
<dbReference type="RefSeq" id="WP_175374089.1">
    <property type="nucleotide sequence ID" value="NZ_JABWCS010000220.1"/>
</dbReference>
<keyword evidence="1" id="KW-0472">Membrane</keyword>
<dbReference type="InterPro" id="IPR052734">
    <property type="entry name" value="Nod_factor_acetyltransferase"/>
</dbReference>
<keyword evidence="3" id="KW-1185">Reference proteome</keyword>
<evidence type="ECO:0000313" key="2">
    <source>
        <dbReference type="EMBL" id="NUU63691.1"/>
    </source>
</evidence>